<feature type="region of interest" description="Disordered" evidence="1">
    <location>
        <begin position="88"/>
        <end position="123"/>
    </location>
</feature>
<name>A0A2N5SFD2_9BASI</name>
<dbReference type="Proteomes" id="UP000235388">
    <property type="component" value="Unassembled WGS sequence"/>
</dbReference>
<feature type="compositionally biased region" description="Low complexity" evidence="1">
    <location>
        <begin position="92"/>
        <end position="103"/>
    </location>
</feature>
<reference evidence="2 3" key="1">
    <citation type="submission" date="2017-11" db="EMBL/GenBank/DDBJ databases">
        <title>De novo assembly and phasing of dikaryotic genomes from two isolates of Puccinia coronata f. sp. avenae, the causal agent of oat crown rust.</title>
        <authorList>
            <person name="Miller M.E."/>
            <person name="Zhang Y."/>
            <person name="Omidvar V."/>
            <person name="Sperschneider J."/>
            <person name="Schwessinger B."/>
            <person name="Raley C."/>
            <person name="Palmer J.M."/>
            <person name="Garnica D."/>
            <person name="Upadhyaya N."/>
            <person name="Rathjen J."/>
            <person name="Taylor J.M."/>
            <person name="Park R.F."/>
            <person name="Dodds P.N."/>
            <person name="Hirsch C.D."/>
            <person name="Kianian S.F."/>
            <person name="Figueroa M."/>
        </authorList>
    </citation>
    <scope>NUCLEOTIDE SEQUENCE [LARGE SCALE GENOMIC DNA]</scope>
    <source>
        <strain evidence="2">12NC29</strain>
    </source>
</reference>
<evidence type="ECO:0000256" key="1">
    <source>
        <dbReference type="SAM" id="MobiDB-lite"/>
    </source>
</evidence>
<proteinExistence type="predicted"/>
<dbReference type="EMBL" id="PGCJ01001000">
    <property type="protein sequence ID" value="PLW11924.1"/>
    <property type="molecule type" value="Genomic_DNA"/>
</dbReference>
<gene>
    <name evidence="2" type="ORF">PCANC_22011</name>
</gene>
<keyword evidence="3" id="KW-1185">Reference proteome</keyword>
<accession>A0A2N5SFD2</accession>
<comment type="caution">
    <text evidence="2">The sequence shown here is derived from an EMBL/GenBank/DDBJ whole genome shotgun (WGS) entry which is preliminary data.</text>
</comment>
<sequence length="123" mass="13350">MDKSVTTCHSAFQWVVKVSSKFDQKSLEAVEVVFALKQLPPSDVVFCQLQLANFKDDEIKFNDFLKDLEVKLSCQAKTQVQLASTARALAVSQPPTSSPGQPSLAPSPNSTPSAPQRSTGNHC</sequence>
<protein>
    <submittedName>
        <fullName evidence="2">Uncharacterized protein</fullName>
    </submittedName>
</protein>
<organism evidence="2 3">
    <name type="scientific">Puccinia coronata f. sp. avenae</name>
    <dbReference type="NCBI Taxonomy" id="200324"/>
    <lineage>
        <taxon>Eukaryota</taxon>
        <taxon>Fungi</taxon>
        <taxon>Dikarya</taxon>
        <taxon>Basidiomycota</taxon>
        <taxon>Pucciniomycotina</taxon>
        <taxon>Pucciniomycetes</taxon>
        <taxon>Pucciniales</taxon>
        <taxon>Pucciniaceae</taxon>
        <taxon>Puccinia</taxon>
    </lineage>
</organism>
<evidence type="ECO:0000313" key="3">
    <source>
        <dbReference type="Proteomes" id="UP000235388"/>
    </source>
</evidence>
<dbReference type="AlphaFoldDB" id="A0A2N5SFD2"/>
<dbReference type="OrthoDB" id="10433832at2759"/>
<evidence type="ECO:0000313" key="2">
    <source>
        <dbReference type="EMBL" id="PLW11924.1"/>
    </source>
</evidence>
<feature type="compositionally biased region" description="Polar residues" evidence="1">
    <location>
        <begin position="104"/>
        <end position="123"/>
    </location>
</feature>